<dbReference type="RefSeq" id="WP_221338087.1">
    <property type="nucleotide sequence ID" value="NZ_BAAAWY010000012.1"/>
</dbReference>
<dbReference type="PRINTS" id="PR00505">
    <property type="entry name" value="D12N6MTFRASE"/>
</dbReference>
<dbReference type="InterPro" id="IPR029063">
    <property type="entry name" value="SAM-dependent_MTases_sf"/>
</dbReference>
<dbReference type="GO" id="GO:0032259">
    <property type="term" value="P:methylation"/>
    <property type="evidence" value="ECO:0007669"/>
    <property type="project" value="UniProtKB-KW"/>
</dbReference>
<dbReference type="GO" id="GO:1904047">
    <property type="term" value="F:S-adenosyl-L-methionine binding"/>
    <property type="evidence" value="ECO:0007669"/>
    <property type="project" value="TreeGrafter"/>
</dbReference>
<sequence>MKKVKLAETQERYPSPLRYPGGKAKVSNFLKLLISHNSLSNVEYIEPYAGGASVALALLFDGYADRIRINDLNKGVHAFWKLALTDAEKLCDRIQAVKLDVDEWRQQKETYENPKSSPEDLGFATFFLNRTNRSGIITRGGVIGGLNQQGNWKIDARFNRDALCERVRKIASYKSRISVTRKDAAKLLRDVDSDSKYTRLLYLDPPYYVKGARLYDNFYQHDDHVKICDLIKRLETRWIVSYDAAPEILSLYNGYPNIRYSLGYSASTVASGAEVMFFSENLMIPQVASPAGISRAKANQLRLAVEA</sequence>
<comment type="caution">
    <text evidence="4">The sequence shown here is derived from an EMBL/GenBank/DDBJ whole genome shotgun (WGS) entry which is preliminary data.</text>
</comment>
<dbReference type="GO" id="GO:0009307">
    <property type="term" value="P:DNA restriction-modification system"/>
    <property type="evidence" value="ECO:0007669"/>
    <property type="project" value="InterPro"/>
</dbReference>
<dbReference type="EMBL" id="JACHIR010000001">
    <property type="protein sequence ID" value="MBB5893190.1"/>
    <property type="molecule type" value="Genomic_DNA"/>
</dbReference>
<dbReference type="PIRSF" id="PIRSF000398">
    <property type="entry name" value="M_m6A_EcoRV"/>
    <property type="match status" value="1"/>
</dbReference>
<proteinExistence type="predicted"/>
<evidence type="ECO:0000256" key="3">
    <source>
        <dbReference type="ARBA" id="ARBA00022691"/>
    </source>
</evidence>
<dbReference type="SUPFAM" id="SSF53335">
    <property type="entry name" value="S-adenosyl-L-methionine-dependent methyltransferases"/>
    <property type="match status" value="1"/>
</dbReference>
<dbReference type="Pfam" id="PF02086">
    <property type="entry name" value="MethyltransfD12"/>
    <property type="match status" value="1"/>
</dbReference>
<keyword evidence="1 4" id="KW-0489">Methyltransferase</keyword>
<dbReference type="PANTHER" id="PTHR30481">
    <property type="entry name" value="DNA ADENINE METHYLASE"/>
    <property type="match status" value="1"/>
</dbReference>
<gene>
    <name evidence="4" type="ORF">BJ998_004386</name>
</gene>
<dbReference type="GO" id="GO:0006298">
    <property type="term" value="P:mismatch repair"/>
    <property type="evidence" value="ECO:0007669"/>
    <property type="project" value="TreeGrafter"/>
</dbReference>
<protein>
    <submittedName>
        <fullName evidence="4">DNA adenine methylase</fullName>
        <ecNumber evidence="4">2.1.1.72</ecNumber>
    </submittedName>
</protein>
<dbReference type="Proteomes" id="UP000585638">
    <property type="component" value="Unassembled WGS sequence"/>
</dbReference>
<reference evidence="4 5" key="1">
    <citation type="submission" date="2020-08" db="EMBL/GenBank/DDBJ databases">
        <title>Sequencing the genomes of 1000 actinobacteria strains.</title>
        <authorList>
            <person name="Klenk H.-P."/>
        </authorList>
    </citation>
    <scope>NUCLEOTIDE SEQUENCE [LARGE SCALE GENOMIC DNA]</scope>
    <source>
        <strain evidence="4 5">DSM 43851</strain>
    </source>
</reference>
<dbReference type="InterPro" id="IPR012263">
    <property type="entry name" value="M_m6A_EcoRV"/>
</dbReference>
<dbReference type="Gene3D" id="3.40.50.150">
    <property type="entry name" value="Vaccinia Virus protein VP39"/>
    <property type="match status" value="2"/>
</dbReference>
<evidence type="ECO:0000256" key="2">
    <source>
        <dbReference type="ARBA" id="ARBA00022679"/>
    </source>
</evidence>
<evidence type="ECO:0000256" key="1">
    <source>
        <dbReference type="ARBA" id="ARBA00022603"/>
    </source>
</evidence>
<dbReference type="AlphaFoldDB" id="A0A7W9KIF6"/>
<dbReference type="GO" id="GO:0009007">
    <property type="term" value="F:site-specific DNA-methyltransferase (adenine-specific) activity"/>
    <property type="evidence" value="ECO:0007669"/>
    <property type="project" value="UniProtKB-EC"/>
</dbReference>
<accession>A0A7W9KIF6</accession>
<dbReference type="PANTHER" id="PTHR30481:SF2">
    <property type="entry name" value="SITE-SPECIFIC DNA-METHYLTRANSFERASE (ADENINE-SPECIFIC)"/>
    <property type="match status" value="1"/>
</dbReference>
<dbReference type="GO" id="GO:0043565">
    <property type="term" value="F:sequence-specific DNA binding"/>
    <property type="evidence" value="ECO:0007669"/>
    <property type="project" value="TreeGrafter"/>
</dbReference>
<keyword evidence="3" id="KW-0949">S-adenosyl-L-methionine</keyword>
<dbReference type="EC" id="2.1.1.72" evidence="4"/>
<organism evidence="4 5">
    <name type="scientific">Kutzneria kofuensis</name>
    <dbReference type="NCBI Taxonomy" id="103725"/>
    <lineage>
        <taxon>Bacteria</taxon>
        <taxon>Bacillati</taxon>
        <taxon>Actinomycetota</taxon>
        <taxon>Actinomycetes</taxon>
        <taxon>Pseudonocardiales</taxon>
        <taxon>Pseudonocardiaceae</taxon>
        <taxon>Kutzneria</taxon>
    </lineage>
</organism>
<evidence type="ECO:0000313" key="4">
    <source>
        <dbReference type="EMBL" id="MBB5893190.1"/>
    </source>
</evidence>
<name>A0A7W9KIF6_9PSEU</name>
<dbReference type="InterPro" id="IPR012327">
    <property type="entry name" value="MeTrfase_D12"/>
</dbReference>
<keyword evidence="5" id="KW-1185">Reference proteome</keyword>
<keyword evidence="2 4" id="KW-0808">Transferase</keyword>
<evidence type="ECO:0000313" key="5">
    <source>
        <dbReference type="Proteomes" id="UP000585638"/>
    </source>
</evidence>